<dbReference type="EC" id="3.1.1.61" evidence="5"/>
<feature type="active site" evidence="5 6">
    <location>
        <position position="189"/>
    </location>
</feature>
<proteinExistence type="inferred from homology"/>
<sequence>MNTIRVLVVDDSAFMRKIISDILNKHPKIEVIDVARNGKEAVEKTIRLKPDVITLDIEMPIMDGLEALDHIMKEVPTPVVMLSSTAKASSDRTMVAIEKGAVDFVAKPGGSISLNLGEIEHILIDKVIEASKVQVSRLVRSERSTTTKPTERFKQAPRPSSSTAQYGELTKSPTKLSKSRKTFVIIGTSTGGPRALQEVLTKLPANVGAPILIVQHMPKGFTRSLAERLNNLCEITVKEAEQGETVQDNVAYIAPGGYHLKFKKEGSRYVIWLDKSEPPRKAHRPAVDVLLENASTHSELQYLTVIMTGMGYDGRDGLRTLREVESKTVAIAESEKTAVIYGMPKAVIEEQLVDEVVELGDIADSIMKTLSPRG</sequence>
<accession>A0ABW3GW05</accession>
<dbReference type="PIRSF" id="PIRSF000876">
    <property type="entry name" value="RR_chemtxs_CheB"/>
    <property type="match status" value="1"/>
</dbReference>
<comment type="catalytic activity">
    <reaction evidence="5">
        <text>L-glutaminyl-[protein] + H2O = L-glutamyl-[protein] + NH4(+)</text>
        <dbReference type="Rhea" id="RHEA:16441"/>
        <dbReference type="Rhea" id="RHEA-COMP:10207"/>
        <dbReference type="Rhea" id="RHEA-COMP:10208"/>
        <dbReference type="ChEBI" id="CHEBI:15377"/>
        <dbReference type="ChEBI" id="CHEBI:28938"/>
        <dbReference type="ChEBI" id="CHEBI:29973"/>
        <dbReference type="ChEBI" id="CHEBI:30011"/>
        <dbReference type="EC" id="3.5.1.44"/>
    </reaction>
</comment>
<evidence type="ECO:0000259" key="9">
    <source>
        <dbReference type="PROSITE" id="PS50110"/>
    </source>
</evidence>
<comment type="caution">
    <text evidence="11">The sequence shown here is derived from an EMBL/GenBank/DDBJ whole genome shotgun (WGS) entry which is preliminary data.</text>
</comment>
<dbReference type="NCBIfam" id="NF001965">
    <property type="entry name" value="PRK00742.1"/>
    <property type="match status" value="1"/>
</dbReference>
<dbReference type="CDD" id="cd16432">
    <property type="entry name" value="CheB_Rec"/>
    <property type="match status" value="1"/>
</dbReference>
<evidence type="ECO:0000256" key="1">
    <source>
        <dbReference type="ARBA" id="ARBA00022490"/>
    </source>
</evidence>
<keyword evidence="5 7" id="KW-0597">Phosphoprotein</keyword>
<evidence type="ECO:0000256" key="7">
    <source>
        <dbReference type="PROSITE-ProRule" id="PRU00169"/>
    </source>
</evidence>
<feature type="region of interest" description="Disordered" evidence="8">
    <location>
        <begin position="141"/>
        <end position="175"/>
    </location>
</feature>
<keyword evidence="3 5" id="KW-0378">Hydrolase</keyword>
<evidence type="ECO:0000256" key="6">
    <source>
        <dbReference type="PROSITE-ProRule" id="PRU00050"/>
    </source>
</evidence>
<dbReference type="GO" id="GO:0008984">
    <property type="term" value="F:protein-glutamate methylesterase activity"/>
    <property type="evidence" value="ECO:0007669"/>
    <property type="project" value="UniProtKB-EC"/>
</dbReference>
<evidence type="ECO:0000256" key="5">
    <source>
        <dbReference type="HAMAP-Rule" id="MF_00099"/>
    </source>
</evidence>
<dbReference type="SUPFAM" id="SSF52738">
    <property type="entry name" value="Methylesterase CheB, C-terminal domain"/>
    <property type="match status" value="1"/>
</dbReference>
<dbReference type="InterPro" id="IPR001789">
    <property type="entry name" value="Sig_transdc_resp-reg_receiver"/>
</dbReference>
<dbReference type="RefSeq" id="WP_381011018.1">
    <property type="nucleotide sequence ID" value="NZ_JBHTJF010000022.1"/>
</dbReference>
<dbReference type="Proteomes" id="UP001596976">
    <property type="component" value="Unassembled WGS sequence"/>
</dbReference>
<keyword evidence="2 5" id="KW-0145">Chemotaxis</keyword>
<gene>
    <name evidence="5" type="primary">cheB</name>
    <name evidence="11" type="ORF">ACFQ0V_06110</name>
</gene>
<comment type="similarity">
    <text evidence="5">Belongs to the CheB family.</text>
</comment>
<dbReference type="InterPro" id="IPR011006">
    <property type="entry name" value="CheY-like_superfamily"/>
</dbReference>
<feature type="domain" description="Response regulatory" evidence="9">
    <location>
        <begin position="5"/>
        <end position="122"/>
    </location>
</feature>
<dbReference type="PANTHER" id="PTHR42872:SF6">
    <property type="entry name" value="PROTEIN-GLUTAMATE METHYLESTERASE_PROTEIN-GLUTAMINE GLUTAMINASE"/>
    <property type="match status" value="1"/>
</dbReference>
<feature type="active site" evidence="5 6">
    <location>
        <position position="216"/>
    </location>
</feature>
<dbReference type="CDD" id="cd17541">
    <property type="entry name" value="REC_CheB-like"/>
    <property type="match status" value="1"/>
</dbReference>
<keyword evidence="12" id="KW-1185">Reference proteome</keyword>
<dbReference type="Pfam" id="PF01339">
    <property type="entry name" value="CheB_methylest"/>
    <property type="match status" value="1"/>
</dbReference>
<feature type="modified residue" description="4-aspartylphosphate" evidence="5 7">
    <location>
        <position position="56"/>
    </location>
</feature>
<dbReference type="SMART" id="SM00448">
    <property type="entry name" value="REC"/>
    <property type="match status" value="1"/>
</dbReference>
<comment type="function">
    <text evidence="5">Involved in chemotaxis. Part of a chemotaxis signal transduction system that modulates chemotaxis in response to various stimuli. Catalyzes the demethylation of specific methylglutamate residues introduced into the chemoreceptors (methyl-accepting chemotaxis proteins or MCP) by CheR. Also mediates the irreversible deamidation of specific glutamine residues to glutamic acid.</text>
</comment>
<evidence type="ECO:0000256" key="3">
    <source>
        <dbReference type="ARBA" id="ARBA00022801"/>
    </source>
</evidence>
<evidence type="ECO:0000256" key="8">
    <source>
        <dbReference type="SAM" id="MobiDB-lite"/>
    </source>
</evidence>
<dbReference type="SUPFAM" id="SSF52172">
    <property type="entry name" value="CheY-like"/>
    <property type="match status" value="1"/>
</dbReference>
<evidence type="ECO:0000313" key="11">
    <source>
        <dbReference type="EMBL" id="MFD0943346.1"/>
    </source>
</evidence>
<dbReference type="PROSITE" id="PS50110">
    <property type="entry name" value="RESPONSE_REGULATORY"/>
    <property type="match status" value="1"/>
</dbReference>
<dbReference type="InterPro" id="IPR008248">
    <property type="entry name" value="CheB-like"/>
</dbReference>
<name>A0ABW3GW05_9BACL</name>
<comment type="PTM">
    <text evidence="5">Phosphorylated by CheA. Phosphorylation of the N-terminal regulatory domain activates the methylesterase activity.</text>
</comment>
<evidence type="ECO:0000256" key="4">
    <source>
        <dbReference type="ARBA" id="ARBA00048267"/>
    </source>
</evidence>
<dbReference type="EC" id="3.5.1.44" evidence="5"/>
<dbReference type="InterPro" id="IPR035909">
    <property type="entry name" value="CheB_C"/>
</dbReference>
<feature type="active site" evidence="5 6">
    <location>
        <position position="313"/>
    </location>
</feature>
<organism evidence="11 12">
    <name type="scientific">Savagea faecisuis</name>
    <dbReference type="NCBI Taxonomy" id="1274803"/>
    <lineage>
        <taxon>Bacteria</taxon>
        <taxon>Bacillati</taxon>
        <taxon>Bacillota</taxon>
        <taxon>Bacilli</taxon>
        <taxon>Bacillales</taxon>
        <taxon>Caryophanaceae</taxon>
        <taxon>Savagea</taxon>
    </lineage>
</organism>
<dbReference type="PANTHER" id="PTHR42872">
    <property type="entry name" value="PROTEIN-GLUTAMATE METHYLESTERASE/PROTEIN-GLUTAMINE GLUTAMINASE"/>
    <property type="match status" value="1"/>
</dbReference>
<dbReference type="EMBL" id="JBHTJF010000022">
    <property type="protein sequence ID" value="MFD0943346.1"/>
    <property type="molecule type" value="Genomic_DNA"/>
</dbReference>
<comment type="subcellular location">
    <subcellularLocation>
        <location evidence="5">Cytoplasm</location>
    </subcellularLocation>
</comment>
<dbReference type="Pfam" id="PF00072">
    <property type="entry name" value="Response_reg"/>
    <property type="match status" value="1"/>
</dbReference>
<dbReference type="PROSITE" id="PS50122">
    <property type="entry name" value="CHEB"/>
    <property type="match status" value="1"/>
</dbReference>
<evidence type="ECO:0000256" key="2">
    <source>
        <dbReference type="ARBA" id="ARBA00022500"/>
    </source>
</evidence>
<dbReference type="InterPro" id="IPR000673">
    <property type="entry name" value="Sig_transdc_resp-reg_Me-estase"/>
</dbReference>
<dbReference type="Gene3D" id="3.40.50.2300">
    <property type="match status" value="1"/>
</dbReference>
<reference evidence="12" key="1">
    <citation type="journal article" date="2019" name="Int. J. Syst. Evol. Microbiol.">
        <title>The Global Catalogue of Microorganisms (GCM) 10K type strain sequencing project: providing services to taxonomists for standard genome sequencing and annotation.</title>
        <authorList>
            <consortium name="The Broad Institute Genomics Platform"/>
            <consortium name="The Broad Institute Genome Sequencing Center for Infectious Disease"/>
            <person name="Wu L."/>
            <person name="Ma J."/>
        </authorList>
    </citation>
    <scope>NUCLEOTIDE SEQUENCE [LARGE SCALE GENOMIC DNA]</scope>
    <source>
        <strain evidence="12">CCUG 63563</strain>
    </source>
</reference>
<feature type="compositionally biased region" description="Basic and acidic residues" evidence="8">
    <location>
        <begin position="141"/>
        <end position="154"/>
    </location>
</feature>
<dbReference type="HAMAP" id="MF_00099">
    <property type="entry name" value="CheB_chemtxs"/>
    <property type="match status" value="1"/>
</dbReference>
<protein>
    <recommendedName>
        <fullName evidence="5">Protein-glutamate methylesterase/protein-glutamine glutaminase</fullName>
        <ecNumber evidence="5">3.1.1.61</ecNumber>
        <ecNumber evidence="5">3.5.1.44</ecNumber>
    </recommendedName>
</protein>
<feature type="compositionally biased region" description="Polar residues" evidence="8">
    <location>
        <begin position="158"/>
        <end position="175"/>
    </location>
</feature>
<comment type="catalytic activity">
    <reaction evidence="4 5">
        <text>[protein]-L-glutamate 5-O-methyl ester + H2O = L-glutamyl-[protein] + methanol + H(+)</text>
        <dbReference type="Rhea" id="RHEA:23236"/>
        <dbReference type="Rhea" id="RHEA-COMP:10208"/>
        <dbReference type="Rhea" id="RHEA-COMP:10311"/>
        <dbReference type="ChEBI" id="CHEBI:15377"/>
        <dbReference type="ChEBI" id="CHEBI:15378"/>
        <dbReference type="ChEBI" id="CHEBI:17790"/>
        <dbReference type="ChEBI" id="CHEBI:29973"/>
        <dbReference type="ChEBI" id="CHEBI:82795"/>
        <dbReference type="EC" id="3.1.1.61"/>
    </reaction>
</comment>
<evidence type="ECO:0000259" key="10">
    <source>
        <dbReference type="PROSITE" id="PS50122"/>
    </source>
</evidence>
<feature type="domain" description="CheB-type methylesterase" evidence="10">
    <location>
        <begin position="177"/>
        <end position="373"/>
    </location>
</feature>
<comment type="domain">
    <text evidence="5">Contains a C-terminal catalytic domain, and an N-terminal region which modulates catalytic activity.</text>
</comment>
<keyword evidence="1 5" id="KW-0963">Cytoplasm</keyword>
<evidence type="ECO:0000313" key="12">
    <source>
        <dbReference type="Proteomes" id="UP001596976"/>
    </source>
</evidence>
<dbReference type="Gene3D" id="3.40.50.180">
    <property type="entry name" value="Methylesterase CheB, C-terminal domain"/>
    <property type="match status" value="1"/>
</dbReference>